<proteinExistence type="predicted"/>
<dbReference type="InterPro" id="IPR001841">
    <property type="entry name" value="Znf_RING"/>
</dbReference>
<protein>
    <submittedName>
        <fullName evidence="2">DUF1272 domain-containing protein</fullName>
    </submittedName>
</protein>
<dbReference type="AlphaFoldDB" id="A0A2W7TSU2"/>
<name>A0A2W7TSU2_9FLAO</name>
<accession>A0A2W7TSU2</accession>
<organism evidence="2 3">
    <name type="scientific">Flavobacterium aquariorum</name>
    <dbReference type="NCBI Taxonomy" id="2217670"/>
    <lineage>
        <taxon>Bacteria</taxon>
        <taxon>Pseudomonadati</taxon>
        <taxon>Bacteroidota</taxon>
        <taxon>Flavobacteriia</taxon>
        <taxon>Flavobacteriales</taxon>
        <taxon>Flavobacteriaceae</taxon>
        <taxon>Flavobacterium</taxon>
    </lineage>
</organism>
<dbReference type="PROSITE" id="PS50089">
    <property type="entry name" value="ZF_RING_2"/>
    <property type="match status" value="1"/>
</dbReference>
<keyword evidence="3" id="KW-1185">Reference proteome</keyword>
<evidence type="ECO:0000313" key="2">
    <source>
        <dbReference type="EMBL" id="PZX93128.1"/>
    </source>
</evidence>
<dbReference type="Proteomes" id="UP000249177">
    <property type="component" value="Unassembled WGS sequence"/>
</dbReference>
<gene>
    <name evidence="2" type="ORF">DOS84_12250</name>
</gene>
<sequence>MLEMRPTCENCGKLLPNESSEAMICTHECTFCEECVENELKNVCPNCGGGFEKRPTRPTNCLTSNCITNYPVSTIIKYRPVNKEKYRLIHETFVHIDPRKR</sequence>
<reference evidence="2 3" key="1">
    <citation type="submission" date="2018-06" db="EMBL/GenBank/DDBJ databases">
        <title>Flavobacterium sp IMCC34762, genome.</title>
        <authorList>
            <person name="Joung Y."/>
            <person name="Cho J."/>
            <person name="Song J."/>
        </authorList>
    </citation>
    <scope>NUCLEOTIDE SEQUENCE [LARGE SCALE GENOMIC DNA]</scope>
    <source>
        <strain evidence="2 3">IMCC34762</strain>
    </source>
</reference>
<comment type="caution">
    <text evidence="2">The sequence shown here is derived from an EMBL/GenBank/DDBJ whole genome shotgun (WGS) entry which is preliminary data.</text>
</comment>
<evidence type="ECO:0000313" key="3">
    <source>
        <dbReference type="Proteomes" id="UP000249177"/>
    </source>
</evidence>
<dbReference type="RefSeq" id="WP_111410409.1">
    <property type="nucleotide sequence ID" value="NZ_QKXH01000007.1"/>
</dbReference>
<dbReference type="OrthoDB" id="9808883at2"/>
<dbReference type="Pfam" id="PF06906">
    <property type="entry name" value="DUF1272"/>
    <property type="match status" value="1"/>
</dbReference>
<dbReference type="InterPro" id="IPR010696">
    <property type="entry name" value="DUF1272"/>
</dbReference>
<dbReference type="EMBL" id="QKXH01000007">
    <property type="protein sequence ID" value="PZX93128.1"/>
    <property type="molecule type" value="Genomic_DNA"/>
</dbReference>
<feature type="domain" description="RING-type" evidence="1">
    <location>
        <begin position="8"/>
        <end position="47"/>
    </location>
</feature>
<evidence type="ECO:0000259" key="1">
    <source>
        <dbReference type="PROSITE" id="PS50089"/>
    </source>
</evidence>